<proteinExistence type="predicted"/>
<reference evidence="1 2" key="1">
    <citation type="submission" date="2019-05" db="EMBL/GenBank/DDBJ databases">
        <title>Emergence of the Ug99 lineage of the wheat stem rust pathogen through somatic hybridization.</title>
        <authorList>
            <person name="Li F."/>
            <person name="Upadhyaya N.M."/>
            <person name="Sperschneider J."/>
            <person name="Matny O."/>
            <person name="Nguyen-Phuc H."/>
            <person name="Mago R."/>
            <person name="Raley C."/>
            <person name="Miller M.E."/>
            <person name="Silverstein K.A.T."/>
            <person name="Henningsen E."/>
            <person name="Hirsch C.D."/>
            <person name="Visser B."/>
            <person name="Pretorius Z.A."/>
            <person name="Steffenson B.J."/>
            <person name="Schwessinger B."/>
            <person name="Dodds P.N."/>
            <person name="Figueroa M."/>
        </authorList>
    </citation>
    <scope>NUCLEOTIDE SEQUENCE [LARGE SCALE GENOMIC DNA]</scope>
    <source>
        <strain evidence="1 2">Ug99</strain>
    </source>
</reference>
<evidence type="ECO:0000313" key="2">
    <source>
        <dbReference type="Proteomes" id="UP000325313"/>
    </source>
</evidence>
<accession>A0A5B0LIB7</accession>
<dbReference type="AlphaFoldDB" id="A0A5B0LIB7"/>
<name>A0A5B0LIB7_PUCGR</name>
<organism evidence="1 2">
    <name type="scientific">Puccinia graminis f. sp. tritici</name>
    <dbReference type="NCBI Taxonomy" id="56615"/>
    <lineage>
        <taxon>Eukaryota</taxon>
        <taxon>Fungi</taxon>
        <taxon>Dikarya</taxon>
        <taxon>Basidiomycota</taxon>
        <taxon>Pucciniomycotina</taxon>
        <taxon>Pucciniomycetes</taxon>
        <taxon>Pucciniales</taxon>
        <taxon>Pucciniaceae</taxon>
        <taxon>Puccinia</taxon>
    </lineage>
</organism>
<dbReference type="EMBL" id="VDEP01000517">
    <property type="protein sequence ID" value="KAA1064025.1"/>
    <property type="molecule type" value="Genomic_DNA"/>
</dbReference>
<comment type="caution">
    <text evidence="1">The sequence shown here is derived from an EMBL/GenBank/DDBJ whole genome shotgun (WGS) entry which is preliminary data.</text>
</comment>
<sequence>MVSEDAMDTLTPAKRLPVNTHSQAAQKQATTTYSLIQKSIPQTSSLVLTYIIAMQVDSFQRANSIGVAMNNAGLTSAAWASEPTNGWAWRRLTVADSTLIQGRLPGLEVGVQSTPLRSISHDRGACVKSGAPAIRTLKFTKYLVGHSIN</sequence>
<gene>
    <name evidence="1" type="ORF">PGTUg99_011635</name>
</gene>
<dbReference type="Proteomes" id="UP000325313">
    <property type="component" value="Unassembled WGS sequence"/>
</dbReference>
<evidence type="ECO:0000313" key="1">
    <source>
        <dbReference type="EMBL" id="KAA1064025.1"/>
    </source>
</evidence>
<protein>
    <submittedName>
        <fullName evidence="1">Uncharacterized protein</fullName>
    </submittedName>
</protein>